<sequence>MIERLTSFLRAKVINWPNLVVRWYSRRWVENRHNGSFGELGELVEPLDSSPKVHISPLI</sequence>
<comment type="caution">
    <text evidence="1">The sequence shown here is derived from an EMBL/GenBank/DDBJ whole genome shotgun (WGS) entry which is preliminary data.</text>
</comment>
<proteinExistence type="predicted"/>
<evidence type="ECO:0000313" key="2">
    <source>
        <dbReference type="Proteomes" id="UP000824120"/>
    </source>
</evidence>
<accession>A0A9J6AZX0</accession>
<keyword evidence="2" id="KW-1185">Reference proteome</keyword>
<dbReference type="Proteomes" id="UP000824120">
    <property type="component" value="Chromosome 1"/>
</dbReference>
<dbReference type="AlphaFoldDB" id="A0A9J6AZX0"/>
<gene>
    <name evidence="1" type="ORF">H5410_001747</name>
</gene>
<reference evidence="1 2" key="1">
    <citation type="submission" date="2020-09" db="EMBL/GenBank/DDBJ databases">
        <title>De no assembly of potato wild relative species, Solanum commersonii.</title>
        <authorList>
            <person name="Cho K."/>
        </authorList>
    </citation>
    <scope>NUCLEOTIDE SEQUENCE [LARGE SCALE GENOMIC DNA]</scope>
    <source>
        <strain evidence="1">LZ3.2</strain>
        <tissue evidence="1">Leaf</tissue>
    </source>
</reference>
<dbReference type="EMBL" id="JACXVP010000001">
    <property type="protein sequence ID" value="KAG5630030.1"/>
    <property type="molecule type" value="Genomic_DNA"/>
</dbReference>
<organism evidence="1 2">
    <name type="scientific">Solanum commersonii</name>
    <name type="common">Commerson's wild potato</name>
    <name type="synonym">Commerson's nightshade</name>
    <dbReference type="NCBI Taxonomy" id="4109"/>
    <lineage>
        <taxon>Eukaryota</taxon>
        <taxon>Viridiplantae</taxon>
        <taxon>Streptophyta</taxon>
        <taxon>Embryophyta</taxon>
        <taxon>Tracheophyta</taxon>
        <taxon>Spermatophyta</taxon>
        <taxon>Magnoliopsida</taxon>
        <taxon>eudicotyledons</taxon>
        <taxon>Gunneridae</taxon>
        <taxon>Pentapetalae</taxon>
        <taxon>asterids</taxon>
        <taxon>lamiids</taxon>
        <taxon>Solanales</taxon>
        <taxon>Solanaceae</taxon>
        <taxon>Solanoideae</taxon>
        <taxon>Solaneae</taxon>
        <taxon>Solanum</taxon>
    </lineage>
</organism>
<evidence type="ECO:0000313" key="1">
    <source>
        <dbReference type="EMBL" id="KAG5630030.1"/>
    </source>
</evidence>
<name>A0A9J6AZX0_SOLCO</name>
<protein>
    <submittedName>
        <fullName evidence="1">Uncharacterized protein</fullName>
    </submittedName>
</protein>